<organism evidence="1 2">
    <name type="scientific">Tepidibacter formicigenes DSM 15518</name>
    <dbReference type="NCBI Taxonomy" id="1123349"/>
    <lineage>
        <taxon>Bacteria</taxon>
        <taxon>Bacillati</taxon>
        <taxon>Bacillota</taxon>
        <taxon>Clostridia</taxon>
        <taxon>Peptostreptococcales</taxon>
        <taxon>Peptostreptococcaceae</taxon>
        <taxon>Tepidibacter</taxon>
    </lineage>
</organism>
<gene>
    <name evidence="1" type="ORF">SAMN02744037_01182</name>
</gene>
<dbReference type="AlphaFoldDB" id="A0A1M6N8F2"/>
<keyword evidence="2" id="KW-1185">Reference proteome</keyword>
<sequence length="47" mass="5803">MINKYKLFKEILKMQSSVKSKIKKNKYNFKEEWDRWGKPKETVNKIP</sequence>
<dbReference type="EMBL" id="FRAE01000021">
    <property type="protein sequence ID" value="SHJ91951.1"/>
    <property type="molecule type" value="Genomic_DNA"/>
</dbReference>
<name>A0A1M6N8F2_9FIRM</name>
<protein>
    <submittedName>
        <fullName evidence="1">Uncharacterized protein</fullName>
    </submittedName>
</protein>
<reference evidence="2" key="1">
    <citation type="submission" date="2016-11" db="EMBL/GenBank/DDBJ databases">
        <authorList>
            <person name="Varghese N."/>
            <person name="Submissions S."/>
        </authorList>
    </citation>
    <scope>NUCLEOTIDE SEQUENCE [LARGE SCALE GENOMIC DNA]</scope>
    <source>
        <strain evidence="2">DSM 15518</strain>
    </source>
</reference>
<evidence type="ECO:0000313" key="1">
    <source>
        <dbReference type="EMBL" id="SHJ91951.1"/>
    </source>
</evidence>
<dbReference type="RefSeq" id="WP_159428953.1">
    <property type="nucleotide sequence ID" value="NZ_FRAE01000021.1"/>
</dbReference>
<dbReference type="STRING" id="1123349.SAMN02744037_01182"/>
<proteinExistence type="predicted"/>
<accession>A0A1M6N8F2</accession>
<dbReference type="Proteomes" id="UP000242497">
    <property type="component" value="Unassembled WGS sequence"/>
</dbReference>
<evidence type="ECO:0000313" key="2">
    <source>
        <dbReference type="Proteomes" id="UP000242497"/>
    </source>
</evidence>